<sequence>MPITYKKSLTTLAGILSTFAFATAINLSTVNHSMAAQYVFPQQNQSTEQQAADESSCDTWATIQTGFEPNAAASTTQAAQAVEPTAERGSGMRGAIAGAATGAMIAELGDDDRSNAAQNGAAIGAVAARRQSRRASIQQAEQQQAAEQQAQAASTVGEDNFYQARAACLEGKGYSVN</sequence>
<keyword evidence="3" id="KW-1185">Reference proteome</keyword>
<keyword evidence="1" id="KW-0732">Signal</keyword>
<evidence type="ECO:0000256" key="1">
    <source>
        <dbReference type="SAM" id="SignalP"/>
    </source>
</evidence>
<proteinExistence type="predicted"/>
<dbReference type="RefSeq" id="WP_080915046.1">
    <property type="nucleotide sequence ID" value="NZ_CP020472.1"/>
</dbReference>
<protein>
    <recommendedName>
        <fullName evidence="4">YMGG-like Gly-zipper domain-containing protein</fullName>
    </recommendedName>
</protein>
<accession>A0ABN4YA27</accession>
<organism evidence="2 3">
    <name type="scientific">Shewanella japonica</name>
    <dbReference type="NCBI Taxonomy" id="93973"/>
    <lineage>
        <taxon>Bacteria</taxon>
        <taxon>Pseudomonadati</taxon>
        <taxon>Pseudomonadota</taxon>
        <taxon>Gammaproteobacteria</taxon>
        <taxon>Alteromonadales</taxon>
        <taxon>Shewanellaceae</taxon>
        <taxon>Shewanella</taxon>
    </lineage>
</organism>
<name>A0ABN4YA27_9GAMM</name>
<dbReference type="EMBL" id="CP020472">
    <property type="protein sequence ID" value="ARD21271.1"/>
    <property type="molecule type" value="Genomic_DNA"/>
</dbReference>
<feature type="chain" id="PRO_5045822889" description="YMGG-like Gly-zipper domain-containing protein" evidence="1">
    <location>
        <begin position="23"/>
        <end position="177"/>
    </location>
</feature>
<evidence type="ECO:0008006" key="4">
    <source>
        <dbReference type="Google" id="ProtNLM"/>
    </source>
</evidence>
<gene>
    <name evidence="2" type="ORF">SJ2017_0940</name>
</gene>
<reference evidence="2 3" key="1">
    <citation type="submission" date="2017-03" db="EMBL/GenBank/DDBJ databases">
        <title>Genome sequencing of Shewanella japonica KCTC 22435.</title>
        <authorList>
            <person name="Kim K.M."/>
        </authorList>
    </citation>
    <scope>NUCLEOTIDE SEQUENCE [LARGE SCALE GENOMIC DNA]</scope>
    <source>
        <strain evidence="2 3">KCTC 22435</strain>
    </source>
</reference>
<evidence type="ECO:0000313" key="2">
    <source>
        <dbReference type="EMBL" id="ARD21271.1"/>
    </source>
</evidence>
<evidence type="ECO:0000313" key="3">
    <source>
        <dbReference type="Proteomes" id="UP000191820"/>
    </source>
</evidence>
<dbReference type="Proteomes" id="UP000191820">
    <property type="component" value="Chromosome"/>
</dbReference>
<feature type="signal peptide" evidence="1">
    <location>
        <begin position="1"/>
        <end position="22"/>
    </location>
</feature>